<evidence type="ECO:0000256" key="4">
    <source>
        <dbReference type="ARBA" id="ARBA00022741"/>
    </source>
</evidence>
<comment type="caution">
    <text evidence="7">The sequence shown here is derived from an EMBL/GenBank/DDBJ whole genome shotgun (WGS) entry which is preliminary data.</text>
</comment>
<dbReference type="Pfam" id="PF00004">
    <property type="entry name" value="AAA"/>
    <property type="match status" value="1"/>
</dbReference>
<protein>
    <recommendedName>
        <fullName evidence="3">Replication-associated recombination protein A</fullName>
    </recommendedName>
</protein>
<dbReference type="SUPFAM" id="SSF52540">
    <property type="entry name" value="P-loop containing nucleoside triphosphate hydrolases"/>
    <property type="match status" value="1"/>
</dbReference>
<dbReference type="SMART" id="SM00382">
    <property type="entry name" value="AAA"/>
    <property type="match status" value="1"/>
</dbReference>
<dbReference type="RefSeq" id="WP_302724922.1">
    <property type="nucleotide sequence ID" value="NZ_JAULRU010000836.1"/>
</dbReference>
<evidence type="ECO:0000256" key="1">
    <source>
        <dbReference type="ARBA" id="ARBA00002393"/>
    </source>
</evidence>
<dbReference type="CDD" id="cd18139">
    <property type="entry name" value="HLD_clamp_RarA"/>
    <property type="match status" value="1"/>
</dbReference>
<dbReference type="InterPro" id="IPR021886">
    <property type="entry name" value="MgsA_C"/>
</dbReference>
<sequence>MADLFAQEGPLPPLAARMRPRSLDQYIGQEHILGPGKPLREAVDKGQLHSMILWGPPGVGKTSLARLFAERADARFESISAVLAGVKDIRQAVHMAQQERQMRGRPTILFVDEVHRFNKSQQDAFLPFVEDGTFIFIGATTENPSFELNNALLSRCRVYVLRSLGEDSIQAVLQQALVDDKGLGGEYSLSEETLQRLAVAADGDARRALNLLQVAADLAVDAEGVKRIDSGVLAEVLGGDVRRFDKGGDLFYEQISAMHKSVRGSSPDGALYWMARMLDGGCDALYIARRVVRMASEDIGNADPRGLSLALAAWDTQERLGSPEGELAIAQAITYLACAPKSNAVYNGFKQAMADVRADPAYDVPMHLRNAPTAMMKDMDFGAEYRYAHDEPEAYAAGEVYLPEEIASRRYYQPTGRGLERKIGDKLQHLQTLDLASRQRRYSSEE</sequence>
<reference evidence="7 8" key="1">
    <citation type="submission" date="2023-11" db="EMBL/GenBank/DDBJ databases">
        <title>Gilvimarinus fulvus sp. nov., isolated from the surface of Kelp.</title>
        <authorList>
            <person name="Sun Y.Y."/>
            <person name="Gong Y."/>
            <person name="Du Z.J."/>
        </authorList>
    </citation>
    <scope>NUCLEOTIDE SEQUENCE [LARGE SCALE GENOMIC DNA]</scope>
    <source>
        <strain evidence="7 8">SDUM040013</strain>
    </source>
</reference>
<dbReference type="Gene3D" id="1.10.3710.10">
    <property type="entry name" value="DNA polymerase III clamp loader subunits, C-terminal domain"/>
    <property type="match status" value="1"/>
</dbReference>
<comment type="function">
    <text evidence="1">DNA-dependent ATPase that plays important roles in cellular responses to stalled DNA replication processes.</text>
</comment>
<gene>
    <name evidence="7" type="ORF">SCD92_14235</name>
</gene>
<proteinExistence type="inferred from homology"/>
<evidence type="ECO:0000313" key="8">
    <source>
        <dbReference type="Proteomes" id="UP001273505"/>
    </source>
</evidence>
<dbReference type="Proteomes" id="UP001273505">
    <property type="component" value="Unassembled WGS sequence"/>
</dbReference>
<evidence type="ECO:0000256" key="5">
    <source>
        <dbReference type="ARBA" id="ARBA00022840"/>
    </source>
</evidence>
<dbReference type="Pfam" id="PF12002">
    <property type="entry name" value="MgsA_C"/>
    <property type="match status" value="1"/>
</dbReference>
<dbReference type="InterPro" id="IPR008921">
    <property type="entry name" value="DNA_pol3_clamp-load_cplx_C"/>
</dbReference>
<evidence type="ECO:0000256" key="3">
    <source>
        <dbReference type="ARBA" id="ARBA00020776"/>
    </source>
</evidence>
<evidence type="ECO:0000256" key="2">
    <source>
        <dbReference type="ARBA" id="ARBA00008959"/>
    </source>
</evidence>
<dbReference type="EMBL" id="JAXAFO010000026">
    <property type="protein sequence ID" value="MDX6850526.1"/>
    <property type="molecule type" value="Genomic_DNA"/>
</dbReference>
<keyword evidence="5" id="KW-0067">ATP-binding</keyword>
<dbReference type="InterPro" id="IPR003959">
    <property type="entry name" value="ATPase_AAA_core"/>
</dbReference>
<evidence type="ECO:0000313" key="7">
    <source>
        <dbReference type="EMBL" id="MDX6850526.1"/>
    </source>
</evidence>
<dbReference type="Gene3D" id="1.10.8.60">
    <property type="match status" value="1"/>
</dbReference>
<dbReference type="InterPro" id="IPR027417">
    <property type="entry name" value="P-loop_NTPase"/>
</dbReference>
<dbReference type="Gene3D" id="3.40.50.300">
    <property type="entry name" value="P-loop containing nucleotide triphosphate hydrolases"/>
    <property type="match status" value="1"/>
</dbReference>
<name>A0ABU4S2A9_9GAMM</name>
<dbReference type="Pfam" id="PF16193">
    <property type="entry name" value="AAA_assoc_2"/>
    <property type="match status" value="1"/>
</dbReference>
<evidence type="ECO:0000259" key="6">
    <source>
        <dbReference type="SMART" id="SM00382"/>
    </source>
</evidence>
<dbReference type="InterPro" id="IPR051314">
    <property type="entry name" value="AAA_ATPase_RarA/MGS1/WRNIP1"/>
</dbReference>
<dbReference type="InterPro" id="IPR003593">
    <property type="entry name" value="AAA+_ATPase"/>
</dbReference>
<comment type="similarity">
    <text evidence="2">Belongs to the AAA ATPase family. RarA/MGS1/WRNIP1 subfamily.</text>
</comment>
<keyword evidence="8" id="KW-1185">Reference proteome</keyword>
<keyword evidence="4" id="KW-0547">Nucleotide-binding</keyword>
<dbReference type="PANTHER" id="PTHR13779:SF7">
    <property type="entry name" value="ATPASE WRNIP1"/>
    <property type="match status" value="1"/>
</dbReference>
<dbReference type="InterPro" id="IPR032423">
    <property type="entry name" value="AAA_assoc_2"/>
</dbReference>
<dbReference type="PANTHER" id="PTHR13779">
    <property type="entry name" value="WERNER HELICASE-INTERACTING PROTEIN 1 FAMILY MEMBER"/>
    <property type="match status" value="1"/>
</dbReference>
<dbReference type="Gene3D" id="1.20.272.10">
    <property type="match status" value="1"/>
</dbReference>
<dbReference type="SUPFAM" id="SSF48019">
    <property type="entry name" value="post-AAA+ oligomerization domain-like"/>
    <property type="match status" value="1"/>
</dbReference>
<dbReference type="CDD" id="cd00009">
    <property type="entry name" value="AAA"/>
    <property type="match status" value="1"/>
</dbReference>
<organism evidence="7 8">
    <name type="scientific">Gilvimarinus gilvus</name>
    <dbReference type="NCBI Taxonomy" id="3058038"/>
    <lineage>
        <taxon>Bacteria</taxon>
        <taxon>Pseudomonadati</taxon>
        <taxon>Pseudomonadota</taxon>
        <taxon>Gammaproteobacteria</taxon>
        <taxon>Cellvibrionales</taxon>
        <taxon>Cellvibrionaceae</taxon>
        <taxon>Gilvimarinus</taxon>
    </lineage>
</organism>
<feature type="domain" description="AAA+ ATPase" evidence="6">
    <location>
        <begin position="47"/>
        <end position="164"/>
    </location>
</feature>
<accession>A0ABU4S2A9</accession>